<evidence type="ECO:0000259" key="4">
    <source>
        <dbReference type="PROSITE" id="PS50048"/>
    </source>
</evidence>
<dbReference type="Gene3D" id="4.10.240.10">
    <property type="entry name" value="Zn(2)-C6 fungal-type DNA-binding domain"/>
    <property type="match status" value="1"/>
</dbReference>
<feature type="compositionally biased region" description="Basic and acidic residues" evidence="3">
    <location>
        <begin position="926"/>
        <end position="935"/>
    </location>
</feature>
<dbReference type="InterPro" id="IPR001138">
    <property type="entry name" value="Zn2Cys6_DnaBD"/>
</dbReference>
<gene>
    <name evidence="5" type="ORF">B7463_g8062</name>
</gene>
<dbReference type="Pfam" id="PF00172">
    <property type="entry name" value="Zn_clus"/>
    <property type="match status" value="1"/>
</dbReference>
<dbReference type="InterPro" id="IPR036864">
    <property type="entry name" value="Zn2-C6_fun-type_DNA-bd_sf"/>
</dbReference>
<keyword evidence="6" id="KW-1185">Reference proteome</keyword>
<protein>
    <recommendedName>
        <fullName evidence="4">Zn(2)-C6 fungal-type domain-containing protein</fullName>
    </recommendedName>
</protein>
<dbReference type="GO" id="GO:0000976">
    <property type="term" value="F:transcription cis-regulatory region binding"/>
    <property type="evidence" value="ECO:0007669"/>
    <property type="project" value="TreeGrafter"/>
</dbReference>
<dbReference type="OMA" id="IAGIWMN"/>
<comment type="caution">
    <text evidence="5">The sequence shown here is derived from an EMBL/GenBank/DDBJ whole genome shotgun (WGS) entry which is preliminary data.</text>
</comment>
<sequence length="983" mass="109926">MNDSVSQPMESLTEDNELALRYATEGDNGDEDDSGSAPKKATKQSRKRTKTGCLTCRKRRIKCGEEKPTCQNCRKSKRQCEGYHQRVIFKDPLSAYHGPQLTGSSRVVFPSGARNAPSRGVRESYRSEYPLPQIPQPLLNIAPNIPSPPDPTKTDVTTQFPPPTSIDPSVTKTREQTSHISQSSSFQRATASSQQEFSPAVENSHGDWNIYNHTSQGNPLHATEFSSSHESSNPSQNWRLYPASDLDTIHKPSIIPQSIDTGCIPNLPQHNKNPDTLNLPNVEGGRGPVFIDSSKPIAEENDPDDVSEEDIHMGEDADEDDHLKNNDLGIVVAVQAQQDIQDIAIRSYTSFIDRPNMLAMYRPSTRLSPLQDSMTARIFCHFINVTAPSISMFERHPANPSLIFQGRPVAKSQQNIWTYTLPTLALQDQALLHAMLALASLHIAKLQNGPVTSCLKHCAIAIRRIAKYVAIPSKIGHPATLAATLLIGFYECWCGDHQKWSNHLLGARQLLRHTDYSGITTYIKSRSVQRHQSLSSSYQHRRDDFDPEFLDEDHDQYREDDDVDENIIGLLMGKTLRYDEYGQVIDKNYETQRDLFWWYCKQDVYQSLLSGGRLFMEYHLWSHCPPRAPIGRLNATYGTFDHVILLLGRVSDFVSKDLRRKRKVMKINGGQWRPPAAMQMSAESNSTSIPSKPPPSNSAAQPPQFPGLIPPTAEAKLPMGFVSSDDDLPKSYVEEEGDLSIQTREAEEEWSEILSAFGILQDHFGDDLQALGPEFCMPIQTPFGTALQYRTYSIAGIWMNYYMGLIALHRAHPSMPPAAMMAAGIVARQTAFFSNEIGRIAAGIAPDSITAVQVNPGVGAALIESSLCLFVAGVQYQDAAQRAWVIDKFHSIARLTGWQTAIATADGCETYWTKAAELGKGPPYTKRYDPRETRNKILNPRRKLDRDDTESSQPRPKIKTDERIHYALGILGIQEDLERLDLD</sequence>
<feature type="compositionally biased region" description="Basic residues" evidence="3">
    <location>
        <begin position="40"/>
        <end position="51"/>
    </location>
</feature>
<evidence type="ECO:0000256" key="2">
    <source>
        <dbReference type="ARBA" id="ARBA00023242"/>
    </source>
</evidence>
<feature type="region of interest" description="Disordered" evidence="3">
    <location>
        <begin position="291"/>
        <end position="310"/>
    </location>
</feature>
<dbReference type="PANTHER" id="PTHR37534:SF23">
    <property type="entry name" value="ZN(II)2CYS6 TRANSCRIPTION FACTOR (EUROFUNG)"/>
    <property type="match status" value="1"/>
</dbReference>
<dbReference type="SMART" id="SM00066">
    <property type="entry name" value="GAL4"/>
    <property type="match status" value="1"/>
</dbReference>
<feature type="non-terminal residue" evidence="5">
    <location>
        <position position="983"/>
    </location>
</feature>
<dbReference type="PROSITE" id="PS50048">
    <property type="entry name" value="ZN2_CY6_FUNGAL_2"/>
    <property type="match status" value="1"/>
</dbReference>
<feature type="compositionally biased region" description="Polar residues" evidence="3">
    <location>
        <begin position="178"/>
        <end position="197"/>
    </location>
</feature>
<comment type="subcellular location">
    <subcellularLocation>
        <location evidence="1">Nucleus</location>
    </subcellularLocation>
</comment>
<feature type="region of interest" description="Disordered" evidence="3">
    <location>
        <begin position="1"/>
        <end position="51"/>
    </location>
</feature>
<dbReference type="GO" id="GO:0045944">
    <property type="term" value="P:positive regulation of transcription by RNA polymerase II"/>
    <property type="evidence" value="ECO:0007669"/>
    <property type="project" value="TreeGrafter"/>
</dbReference>
<accession>A0A3E2H4H7</accession>
<dbReference type="SUPFAM" id="SSF57701">
    <property type="entry name" value="Zn2/Cys6 DNA-binding domain"/>
    <property type="match status" value="1"/>
</dbReference>
<dbReference type="AlphaFoldDB" id="A0A3E2H4H7"/>
<feature type="region of interest" description="Disordered" evidence="3">
    <location>
        <begin position="133"/>
        <end position="239"/>
    </location>
</feature>
<dbReference type="Proteomes" id="UP000258309">
    <property type="component" value="Unassembled WGS sequence"/>
</dbReference>
<feature type="region of interest" description="Disordered" evidence="3">
    <location>
        <begin position="675"/>
        <end position="709"/>
    </location>
</feature>
<dbReference type="Pfam" id="PF11951">
    <property type="entry name" value="Fungal_trans_2"/>
    <property type="match status" value="1"/>
</dbReference>
<evidence type="ECO:0000256" key="3">
    <source>
        <dbReference type="SAM" id="MobiDB-lite"/>
    </source>
</evidence>
<dbReference type="CDD" id="cd00067">
    <property type="entry name" value="GAL4"/>
    <property type="match status" value="1"/>
</dbReference>
<dbReference type="InterPro" id="IPR021858">
    <property type="entry name" value="Fun_TF"/>
</dbReference>
<dbReference type="PANTHER" id="PTHR37534">
    <property type="entry name" value="TRANSCRIPTIONAL ACTIVATOR PROTEIN UGA3"/>
    <property type="match status" value="1"/>
</dbReference>
<feature type="non-terminal residue" evidence="5">
    <location>
        <position position="1"/>
    </location>
</feature>
<dbReference type="GO" id="GO:0008270">
    <property type="term" value="F:zinc ion binding"/>
    <property type="evidence" value="ECO:0007669"/>
    <property type="project" value="InterPro"/>
</dbReference>
<evidence type="ECO:0000313" key="6">
    <source>
        <dbReference type="Proteomes" id="UP000258309"/>
    </source>
</evidence>
<name>A0A3E2H4H7_SCYLI</name>
<evidence type="ECO:0000313" key="5">
    <source>
        <dbReference type="EMBL" id="RFU28285.1"/>
    </source>
</evidence>
<feature type="compositionally biased region" description="Low complexity" evidence="3">
    <location>
        <begin position="226"/>
        <end position="235"/>
    </location>
</feature>
<dbReference type="OrthoDB" id="5391043at2759"/>
<dbReference type="STRING" id="5539.A0A3E2H4H7"/>
<feature type="region of interest" description="Disordered" evidence="3">
    <location>
        <begin position="922"/>
        <end position="958"/>
    </location>
</feature>
<keyword evidence="2" id="KW-0539">Nucleus</keyword>
<proteinExistence type="predicted"/>
<feature type="domain" description="Zn(2)-C6 fungal-type" evidence="4">
    <location>
        <begin position="52"/>
        <end position="80"/>
    </location>
</feature>
<organism evidence="5 6">
    <name type="scientific">Scytalidium lignicola</name>
    <name type="common">Hyphomycete</name>
    <dbReference type="NCBI Taxonomy" id="5539"/>
    <lineage>
        <taxon>Eukaryota</taxon>
        <taxon>Fungi</taxon>
        <taxon>Dikarya</taxon>
        <taxon>Ascomycota</taxon>
        <taxon>Pezizomycotina</taxon>
        <taxon>Leotiomycetes</taxon>
        <taxon>Leotiomycetes incertae sedis</taxon>
        <taxon>Scytalidium</taxon>
    </lineage>
</organism>
<feature type="compositionally biased region" description="Acidic residues" evidence="3">
    <location>
        <begin position="299"/>
        <end position="308"/>
    </location>
</feature>
<dbReference type="GO" id="GO:0000981">
    <property type="term" value="F:DNA-binding transcription factor activity, RNA polymerase II-specific"/>
    <property type="evidence" value="ECO:0007669"/>
    <property type="project" value="InterPro"/>
</dbReference>
<dbReference type="EMBL" id="NCSJ02000169">
    <property type="protein sequence ID" value="RFU28285.1"/>
    <property type="molecule type" value="Genomic_DNA"/>
</dbReference>
<dbReference type="GO" id="GO:0005634">
    <property type="term" value="C:nucleus"/>
    <property type="evidence" value="ECO:0007669"/>
    <property type="project" value="UniProtKB-SubCell"/>
</dbReference>
<reference evidence="5 6" key="1">
    <citation type="submission" date="2018-05" db="EMBL/GenBank/DDBJ databases">
        <title>Draft genome sequence of Scytalidium lignicola DSM 105466, a ubiquitous saprotrophic fungus.</title>
        <authorList>
            <person name="Buettner E."/>
            <person name="Gebauer A.M."/>
            <person name="Hofrichter M."/>
            <person name="Liers C."/>
            <person name="Kellner H."/>
        </authorList>
    </citation>
    <scope>NUCLEOTIDE SEQUENCE [LARGE SCALE GENOMIC DNA]</scope>
    <source>
        <strain evidence="5 6">DSM 105466</strain>
    </source>
</reference>
<feature type="compositionally biased region" description="Polar residues" evidence="3">
    <location>
        <begin position="1"/>
        <end position="10"/>
    </location>
</feature>
<dbReference type="PROSITE" id="PS00463">
    <property type="entry name" value="ZN2_CY6_FUNGAL_1"/>
    <property type="match status" value="1"/>
</dbReference>
<evidence type="ECO:0000256" key="1">
    <source>
        <dbReference type="ARBA" id="ARBA00004123"/>
    </source>
</evidence>